<evidence type="ECO:0000313" key="3">
    <source>
        <dbReference type="EMBL" id="GAA0924667.1"/>
    </source>
</evidence>
<reference evidence="4" key="1">
    <citation type="journal article" date="2019" name="Int. J. Syst. Evol. Microbiol.">
        <title>The Global Catalogue of Microorganisms (GCM) 10K type strain sequencing project: providing services to taxonomists for standard genome sequencing and annotation.</title>
        <authorList>
            <consortium name="The Broad Institute Genomics Platform"/>
            <consortium name="The Broad Institute Genome Sequencing Center for Infectious Disease"/>
            <person name="Wu L."/>
            <person name="Ma J."/>
        </authorList>
    </citation>
    <scope>NUCLEOTIDE SEQUENCE [LARGE SCALE GENOMIC DNA]</scope>
    <source>
        <strain evidence="4">JCM 11136</strain>
    </source>
</reference>
<dbReference type="EMBL" id="BAAAHQ010000011">
    <property type="protein sequence ID" value="GAA0924667.1"/>
    <property type="molecule type" value="Genomic_DNA"/>
</dbReference>
<evidence type="ECO:0000256" key="1">
    <source>
        <dbReference type="SAM" id="MobiDB-lite"/>
    </source>
</evidence>
<feature type="domain" description="GEVED" evidence="2">
    <location>
        <begin position="316"/>
        <end position="389"/>
    </location>
</feature>
<sequence length="525" mass="55138">MVATVSNGEVLRGAFAEVGDGPAPATSKGRERAWSIANSPVKAVTVTPSGVTVTITKTLRNGARITQADAFEVNPAAPDDEYLVPANAKGAPGISDLYEGFEVTPNDWNDVARLTFTFSQPVRNPRLHISGTGGATGDKSGNREDYWPGLEISAGTPVMPTFSNAAGFPGFKVTKREIVPASVARSKETTCGVVYMCGTARVDGTVSAFTVDMRARNVRKTRSAGQPFMWAAFRVTLEEDESDAPASYGAATHVVTDQFIGSGVSADNLTAVAFQPRRRTDADADSPFQPPSGALTPGGSLTLHVPVTGAGRGSAVAGWIDFNDNGRFEPGERAQSLVLPGLTRTALTWTVPRDVRSSASWLRLRMAGDPAELELPTGYASGGEVEDHPFAITASGLTITQSAPRDTAAKGERVTFVTTVGNPTELAQPARVAIGLRDVVDDARYRGASGGVTLTGKETLTWAGDLEPGEQKVIRAWFRVGGRESGNGELVANVTGSGVTQCRPGTLIQCGSKVKVKSGKARKSK</sequence>
<gene>
    <name evidence="3" type="ORF">GCM10009560_25560</name>
</gene>
<name>A0ABP3ZQ58_9ACTN</name>
<evidence type="ECO:0000259" key="2">
    <source>
        <dbReference type="Pfam" id="PF20009"/>
    </source>
</evidence>
<keyword evidence="4" id="KW-1185">Reference proteome</keyword>
<accession>A0ABP3ZQ58</accession>
<proteinExistence type="predicted"/>
<organism evidence="3 4">
    <name type="scientific">Nonomuraea longicatena</name>
    <dbReference type="NCBI Taxonomy" id="83682"/>
    <lineage>
        <taxon>Bacteria</taxon>
        <taxon>Bacillati</taxon>
        <taxon>Actinomycetota</taxon>
        <taxon>Actinomycetes</taxon>
        <taxon>Streptosporangiales</taxon>
        <taxon>Streptosporangiaceae</taxon>
        <taxon>Nonomuraea</taxon>
    </lineage>
</organism>
<comment type="caution">
    <text evidence="3">The sequence shown here is derived from an EMBL/GenBank/DDBJ whole genome shotgun (WGS) entry which is preliminary data.</text>
</comment>
<dbReference type="InterPro" id="IPR045474">
    <property type="entry name" value="GEVED"/>
</dbReference>
<dbReference type="Pfam" id="PF20009">
    <property type="entry name" value="GEVED"/>
    <property type="match status" value="1"/>
</dbReference>
<dbReference type="Proteomes" id="UP001501578">
    <property type="component" value="Unassembled WGS sequence"/>
</dbReference>
<feature type="region of interest" description="Disordered" evidence="1">
    <location>
        <begin position="278"/>
        <end position="299"/>
    </location>
</feature>
<protein>
    <recommendedName>
        <fullName evidence="2">GEVED domain-containing protein</fullName>
    </recommendedName>
</protein>
<evidence type="ECO:0000313" key="4">
    <source>
        <dbReference type="Proteomes" id="UP001501578"/>
    </source>
</evidence>